<dbReference type="EMBL" id="BAAAZH010000023">
    <property type="protein sequence ID" value="GAA4123268.1"/>
    <property type="molecule type" value="Genomic_DNA"/>
</dbReference>
<dbReference type="RefSeq" id="WP_344734244.1">
    <property type="nucleotide sequence ID" value="NZ_BAAAZH010000023.1"/>
</dbReference>
<organism evidence="1 2">
    <name type="scientific">Nocardioides fonticola</name>
    <dbReference type="NCBI Taxonomy" id="450363"/>
    <lineage>
        <taxon>Bacteria</taxon>
        <taxon>Bacillati</taxon>
        <taxon>Actinomycetota</taxon>
        <taxon>Actinomycetes</taxon>
        <taxon>Propionibacteriales</taxon>
        <taxon>Nocardioidaceae</taxon>
        <taxon>Nocardioides</taxon>
    </lineage>
</organism>
<evidence type="ECO:0000313" key="1">
    <source>
        <dbReference type="EMBL" id="GAA4123268.1"/>
    </source>
</evidence>
<accession>A0ABP7XRQ3</accession>
<proteinExistence type="predicted"/>
<gene>
    <name evidence="1" type="ORF">GCM10022215_29760</name>
</gene>
<keyword evidence="2" id="KW-1185">Reference proteome</keyword>
<comment type="caution">
    <text evidence="1">The sequence shown here is derived from an EMBL/GenBank/DDBJ whole genome shotgun (WGS) entry which is preliminary data.</text>
</comment>
<evidence type="ECO:0008006" key="3">
    <source>
        <dbReference type="Google" id="ProtNLM"/>
    </source>
</evidence>
<dbReference type="Proteomes" id="UP001501495">
    <property type="component" value="Unassembled WGS sequence"/>
</dbReference>
<reference evidence="2" key="1">
    <citation type="journal article" date="2019" name="Int. J. Syst. Evol. Microbiol.">
        <title>The Global Catalogue of Microorganisms (GCM) 10K type strain sequencing project: providing services to taxonomists for standard genome sequencing and annotation.</title>
        <authorList>
            <consortium name="The Broad Institute Genomics Platform"/>
            <consortium name="The Broad Institute Genome Sequencing Center for Infectious Disease"/>
            <person name="Wu L."/>
            <person name="Ma J."/>
        </authorList>
    </citation>
    <scope>NUCLEOTIDE SEQUENCE [LARGE SCALE GENOMIC DNA]</scope>
    <source>
        <strain evidence="2">JCM 16703</strain>
    </source>
</reference>
<name>A0ABP7XRQ3_9ACTN</name>
<sequence length="131" mass="14099">MRVNVTHTIGDLAGDLAAIGPKAVREMRGCVREAAKTGNSVARDFAKVSAGSHGKLYPKAFTWEERSAYLGAVGNVFAAEYGPEIGRPQGEMSFEGGSRNQKPHLDLARSADVIGPALVGEVRRLIDGWFW</sequence>
<evidence type="ECO:0000313" key="2">
    <source>
        <dbReference type="Proteomes" id="UP001501495"/>
    </source>
</evidence>
<protein>
    <recommendedName>
        <fullName evidence="3">HK97 gp10 family phage protein</fullName>
    </recommendedName>
</protein>